<protein>
    <submittedName>
        <fullName evidence="2">Uncharacterized protein</fullName>
    </submittedName>
</protein>
<name>A0A439DBX7_9PEZI</name>
<evidence type="ECO:0000256" key="1">
    <source>
        <dbReference type="SAM" id="Phobius"/>
    </source>
</evidence>
<organism evidence="2 3">
    <name type="scientific">Xylaria grammica</name>
    <dbReference type="NCBI Taxonomy" id="363999"/>
    <lineage>
        <taxon>Eukaryota</taxon>
        <taxon>Fungi</taxon>
        <taxon>Dikarya</taxon>
        <taxon>Ascomycota</taxon>
        <taxon>Pezizomycotina</taxon>
        <taxon>Sordariomycetes</taxon>
        <taxon>Xylariomycetidae</taxon>
        <taxon>Xylariales</taxon>
        <taxon>Xylariaceae</taxon>
        <taxon>Xylaria</taxon>
    </lineage>
</organism>
<keyword evidence="3" id="KW-1185">Reference proteome</keyword>
<feature type="transmembrane region" description="Helical" evidence="1">
    <location>
        <begin position="86"/>
        <end position="110"/>
    </location>
</feature>
<keyword evidence="1" id="KW-0472">Membrane</keyword>
<keyword evidence="1" id="KW-1133">Transmembrane helix</keyword>
<evidence type="ECO:0000313" key="2">
    <source>
        <dbReference type="EMBL" id="RWA11910.1"/>
    </source>
</evidence>
<proteinExistence type="predicted"/>
<gene>
    <name evidence="2" type="ORF">EKO27_g3198</name>
</gene>
<feature type="transmembrane region" description="Helical" evidence="1">
    <location>
        <begin position="145"/>
        <end position="163"/>
    </location>
</feature>
<evidence type="ECO:0000313" key="3">
    <source>
        <dbReference type="Proteomes" id="UP000286045"/>
    </source>
</evidence>
<accession>A0A439DBX7</accession>
<comment type="caution">
    <text evidence="2">The sequence shown here is derived from an EMBL/GenBank/DDBJ whole genome shotgun (WGS) entry which is preliminary data.</text>
</comment>
<reference evidence="2 3" key="1">
    <citation type="submission" date="2018-12" db="EMBL/GenBank/DDBJ databases">
        <title>Draft genome sequence of Xylaria grammica IHI A82.</title>
        <authorList>
            <person name="Buettner E."/>
            <person name="Kellner H."/>
        </authorList>
    </citation>
    <scope>NUCLEOTIDE SEQUENCE [LARGE SCALE GENOMIC DNA]</scope>
    <source>
        <strain evidence="2 3">IHI A82</strain>
    </source>
</reference>
<dbReference type="EMBL" id="RYZI01000066">
    <property type="protein sequence ID" value="RWA11910.1"/>
    <property type="molecule type" value="Genomic_DNA"/>
</dbReference>
<dbReference type="Proteomes" id="UP000286045">
    <property type="component" value="Unassembled WGS sequence"/>
</dbReference>
<dbReference type="AlphaFoldDB" id="A0A439DBX7"/>
<keyword evidence="1" id="KW-0812">Transmembrane</keyword>
<sequence>MTEVVFFSILVKILPLISETVAFTGSVNQQWAVASFSSRSMPPSAHQAACYHWLVTYRDIIRITVPTHLTTIGSSLLNMRDSKISIVWWIALAALVAAHSYPVSLGLSWLNLTEADWKKKTPEQAQRFMQDFVDINGRRLLLPDLLAWGTALLAVTLNLTAWVSQGSG</sequence>